<dbReference type="EMBL" id="JAPXFL010000006">
    <property type="protein sequence ID" value="KAK9505011.1"/>
    <property type="molecule type" value="Genomic_DNA"/>
</dbReference>
<accession>A0AAW1D1W3</accession>
<gene>
    <name evidence="1" type="ORF">O3M35_009166</name>
</gene>
<sequence>MLKQSSIQNFNILRSIAIELCRIRTFAHPRTHTDIMTKIVKMGSVRLTTNIS</sequence>
<reference evidence="1 2" key="1">
    <citation type="submission" date="2022-12" db="EMBL/GenBank/DDBJ databases">
        <title>Chromosome-level genome assembly of true bugs.</title>
        <authorList>
            <person name="Ma L."/>
            <person name="Li H."/>
        </authorList>
    </citation>
    <scope>NUCLEOTIDE SEQUENCE [LARGE SCALE GENOMIC DNA]</scope>
    <source>
        <strain evidence="1">Lab_2022b</strain>
    </source>
</reference>
<protein>
    <submittedName>
        <fullName evidence="1">Uncharacterized protein</fullName>
    </submittedName>
</protein>
<proteinExistence type="predicted"/>
<evidence type="ECO:0000313" key="1">
    <source>
        <dbReference type="EMBL" id="KAK9505011.1"/>
    </source>
</evidence>
<organism evidence="1 2">
    <name type="scientific">Rhynocoris fuscipes</name>
    <dbReference type="NCBI Taxonomy" id="488301"/>
    <lineage>
        <taxon>Eukaryota</taxon>
        <taxon>Metazoa</taxon>
        <taxon>Ecdysozoa</taxon>
        <taxon>Arthropoda</taxon>
        <taxon>Hexapoda</taxon>
        <taxon>Insecta</taxon>
        <taxon>Pterygota</taxon>
        <taxon>Neoptera</taxon>
        <taxon>Paraneoptera</taxon>
        <taxon>Hemiptera</taxon>
        <taxon>Heteroptera</taxon>
        <taxon>Panheteroptera</taxon>
        <taxon>Cimicomorpha</taxon>
        <taxon>Reduviidae</taxon>
        <taxon>Harpactorinae</taxon>
        <taxon>Harpactorini</taxon>
        <taxon>Rhynocoris</taxon>
    </lineage>
</organism>
<comment type="caution">
    <text evidence="1">The sequence shown here is derived from an EMBL/GenBank/DDBJ whole genome shotgun (WGS) entry which is preliminary data.</text>
</comment>
<name>A0AAW1D1W3_9HEMI</name>
<keyword evidence="2" id="KW-1185">Reference proteome</keyword>
<dbReference type="AlphaFoldDB" id="A0AAW1D1W3"/>
<dbReference type="Proteomes" id="UP001461498">
    <property type="component" value="Unassembled WGS sequence"/>
</dbReference>
<evidence type="ECO:0000313" key="2">
    <source>
        <dbReference type="Proteomes" id="UP001461498"/>
    </source>
</evidence>